<name>A0ACA9MYV4_9GLOM</name>
<reference evidence="1" key="1">
    <citation type="submission" date="2021-06" db="EMBL/GenBank/DDBJ databases">
        <authorList>
            <person name="Kallberg Y."/>
            <person name="Tangrot J."/>
            <person name="Rosling A."/>
        </authorList>
    </citation>
    <scope>NUCLEOTIDE SEQUENCE</scope>
    <source>
        <strain evidence="1">CL356</strain>
    </source>
</reference>
<keyword evidence="2" id="KW-1185">Reference proteome</keyword>
<protein>
    <submittedName>
        <fullName evidence="1">129_t:CDS:1</fullName>
    </submittedName>
</protein>
<accession>A0ACA9MYV4</accession>
<gene>
    <name evidence="1" type="ORF">ACOLOM_LOCUS6891</name>
</gene>
<organism evidence="1 2">
    <name type="scientific">Acaulospora colombiana</name>
    <dbReference type="NCBI Taxonomy" id="27376"/>
    <lineage>
        <taxon>Eukaryota</taxon>
        <taxon>Fungi</taxon>
        <taxon>Fungi incertae sedis</taxon>
        <taxon>Mucoromycota</taxon>
        <taxon>Glomeromycotina</taxon>
        <taxon>Glomeromycetes</taxon>
        <taxon>Diversisporales</taxon>
        <taxon>Acaulosporaceae</taxon>
        <taxon>Acaulospora</taxon>
    </lineage>
</organism>
<dbReference type="Proteomes" id="UP000789525">
    <property type="component" value="Unassembled WGS sequence"/>
</dbReference>
<evidence type="ECO:0000313" key="2">
    <source>
        <dbReference type="Proteomes" id="UP000789525"/>
    </source>
</evidence>
<sequence>MHNQPPTLPSINTVGNGIEYGDIARIKQEKDVVAPPLPPIQALNDNSNNNNSRMSINQLCNDPDEEMKKAAAVLENMKQTALPPIEVTQLSNNSHEGSVSSPNSDGLISRLGEIPFVRGAMTAYEQDTLMGGDTENESRKRKVRGEPARDSSPSYRTPPSRTHRTSQSNGSQNMLVGAGAAVGTARAVVSEESMKSLRYCLQWLQVSIILIEIYDTVYTTGSKHQIAILRDLIVKLTTPSSNNAVIHSNATSTLSAIKKEIVENLRKVIDVVSRYASKCLPEQAKQNVRSFILSLPTRWASINHSDISASPLSSPQLDPINAHQNHQTADYARRLLSLATESLDMLRRVGGIFGDTVERAEAWVERLRSIPPVGCFRPRKSSNSSRMSNRKYNNRFYVEDDDESINNYDSDDSDDSEVENKRMEDNRSHRSPKNSNSIKSPPPHNGLNSGKKRKKVEKKDDGMDLTEPF</sequence>
<dbReference type="EMBL" id="CAJVPT010014716">
    <property type="protein sequence ID" value="CAG8606984.1"/>
    <property type="molecule type" value="Genomic_DNA"/>
</dbReference>
<comment type="caution">
    <text evidence="1">The sequence shown here is derived from an EMBL/GenBank/DDBJ whole genome shotgun (WGS) entry which is preliminary data.</text>
</comment>
<evidence type="ECO:0000313" key="1">
    <source>
        <dbReference type="EMBL" id="CAG8606984.1"/>
    </source>
</evidence>
<proteinExistence type="predicted"/>